<sequence length="191" mass="21677">MKSIFRKKSNFLYSAVSVLLVNLLLAGCVNFPKESHAEKLKSAWEIVDGVMALKSFENKKIYDYFGTPFSASSSSTNFNYWEGNLIKLGDGVVIPKILLRTPKNTDVADLLLIDFEGPCIPKKELRSRFAELKVEVGKRGHGEMDSTLYVQYSGWGRITFEFMDRNPGCLVSVSFHPKEIPRQDHQDRATY</sequence>
<proteinExistence type="predicted"/>
<name>A0A941DJ20_9BURK</name>
<evidence type="ECO:0008006" key="3">
    <source>
        <dbReference type="Google" id="ProtNLM"/>
    </source>
</evidence>
<keyword evidence="2" id="KW-1185">Reference proteome</keyword>
<dbReference type="EMBL" id="JAGSPN010000001">
    <property type="protein sequence ID" value="MBR7780959.1"/>
    <property type="molecule type" value="Genomic_DNA"/>
</dbReference>
<dbReference type="AlphaFoldDB" id="A0A941DJ20"/>
<evidence type="ECO:0000313" key="1">
    <source>
        <dbReference type="EMBL" id="MBR7780959.1"/>
    </source>
</evidence>
<gene>
    <name evidence="1" type="ORF">KDM89_02300</name>
</gene>
<evidence type="ECO:0000313" key="2">
    <source>
        <dbReference type="Proteomes" id="UP000680067"/>
    </source>
</evidence>
<comment type="caution">
    <text evidence="1">The sequence shown here is derived from an EMBL/GenBank/DDBJ whole genome shotgun (WGS) entry which is preliminary data.</text>
</comment>
<protein>
    <recommendedName>
        <fullName evidence="3">Lipoprotein</fullName>
    </recommendedName>
</protein>
<reference evidence="1" key="1">
    <citation type="submission" date="2021-04" db="EMBL/GenBank/DDBJ databases">
        <title>novel species isolated from subtropical streams in China.</title>
        <authorList>
            <person name="Lu H."/>
        </authorList>
    </citation>
    <scope>NUCLEOTIDE SEQUENCE</scope>
    <source>
        <strain evidence="1">LFS511W</strain>
    </source>
</reference>
<dbReference type="PROSITE" id="PS51257">
    <property type="entry name" value="PROKAR_LIPOPROTEIN"/>
    <property type="match status" value="1"/>
</dbReference>
<organism evidence="1 2">
    <name type="scientific">Undibacterium luofuense</name>
    <dbReference type="NCBI Taxonomy" id="2828733"/>
    <lineage>
        <taxon>Bacteria</taxon>
        <taxon>Pseudomonadati</taxon>
        <taxon>Pseudomonadota</taxon>
        <taxon>Betaproteobacteria</taxon>
        <taxon>Burkholderiales</taxon>
        <taxon>Oxalobacteraceae</taxon>
        <taxon>Undibacterium</taxon>
    </lineage>
</organism>
<dbReference type="RefSeq" id="WP_189357073.1">
    <property type="nucleotide sequence ID" value="NZ_JAGSPN010000001.1"/>
</dbReference>
<accession>A0A941DJ20</accession>
<dbReference type="Proteomes" id="UP000680067">
    <property type="component" value="Unassembled WGS sequence"/>
</dbReference>